<dbReference type="AlphaFoldDB" id="A0A1G7VLR1"/>
<organism evidence="2 3">
    <name type="scientific">Paraburkholderia phenazinium</name>
    <dbReference type="NCBI Taxonomy" id="60549"/>
    <lineage>
        <taxon>Bacteria</taxon>
        <taxon>Pseudomonadati</taxon>
        <taxon>Pseudomonadota</taxon>
        <taxon>Betaproteobacteria</taxon>
        <taxon>Burkholderiales</taxon>
        <taxon>Burkholderiaceae</taxon>
        <taxon>Paraburkholderia</taxon>
    </lineage>
</organism>
<gene>
    <name evidence="2" type="ORF">SAMN05216466_104114</name>
</gene>
<dbReference type="EMBL" id="FNCJ01000004">
    <property type="protein sequence ID" value="SDG60349.1"/>
    <property type="molecule type" value="Genomic_DNA"/>
</dbReference>
<feature type="chain" id="PRO_5011724194" description="Outer membrane surface antigen" evidence="1">
    <location>
        <begin position="27"/>
        <end position="129"/>
    </location>
</feature>
<evidence type="ECO:0000313" key="2">
    <source>
        <dbReference type="EMBL" id="SDG60349.1"/>
    </source>
</evidence>
<keyword evidence="1" id="KW-0732">Signal</keyword>
<feature type="signal peptide" evidence="1">
    <location>
        <begin position="1"/>
        <end position="26"/>
    </location>
</feature>
<evidence type="ECO:0000256" key="1">
    <source>
        <dbReference type="SAM" id="SignalP"/>
    </source>
</evidence>
<dbReference type="OrthoDB" id="8775956at2"/>
<accession>A0A1G7VLR1</accession>
<dbReference type="RefSeq" id="WP_090684247.1">
    <property type="nucleotide sequence ID" value="NZ_CADERL010000006.1"/>
</dbReference>
<reference evidence="2 3" key="1">
    <citation type="submission" date="2016-10" db="EMBL/GenBank/DDBJ databases">
        <authorList>
            <person name="de Groot N.N."/>
        </authorList>
    </citation>
    <scope>NUCLEOTIDE SEQUENCE [LARGE SCALE GENOMIC DNA]</scope>
    <source>
        <strain evidence="2 3">LMG 2247</strain>
    </source>
</reference>
<name>A0A1G7VLR1_9BURK</name>
<evidence type="ECO:0008006" key="4">
    <source>
        <dbReference type="Google" id="ProtNLM"/>
    </source>
</evidence>
<sequence>MSMRTRALFHATVGGLLLAASVGAYAANLGFLSDTPISYMKQRDIDSIKAAVLGALDARQDGESANWVNEGTGNSIRIDATITPQSTSKDGDRTCRDVGVVLNAKGQSVSLRPQFCREASGLWHLQKKS</sequence>
<proteinExistence type="predicted"/>
<evidence type="ECO:0000313" key="3">
    <source>
        <dbReference type="Proteomes" id="UP000199706"/>
    </source>
</evidence>
<protein>
    <recommendedName>
        <fullName evidence="4">Outer membrane surface antigen</fullName>
    </recommendedName>
</protein>
<dbReference type="Proteomes" id="UP000199706">
    <property type="component" value="Unassembled WGS sequence"/>
</dbReference>